<comment type="caution">
    <text evidence="3">The sequence shown here is derived from an EMBL/GenBank/DDBJ whole genome shotgun (WGS) entry which is preliminary data.</text>
</comment>
<feature type="region of interest" description="Disordered" evidence="2">
    <location>
        <begin position="1"/>
        <end position="20"/>
    </location>
</feature>
<feature type="coiled-coil region" evidence="1">
    <location>
        <begin position="535"/>
        <end position="562"/>
    </location>
</feature>
<feature type="compositionally biased region" description="Low complexity" evidence="2">
    <location>
        <begin position="420"/>
        <end position="437"/>
    </location>
</feature>
<feature type="region of interest" description="Disordered" evidence="2">
    <location>
        <begin position="410"/>
        <end position="452"/>
    </location>
</feature>
<keyword evidence="4" id="KW-1185">Reference proteome</keyword>
<feature type="compositionally biased region" description="Low complexity" evidence="2">
    <location>
        <begin position="465"/>
        <end position="486"/>
    </location>
</feature>
<proteinExistence type="predicted"/>
<protein>
    <submittedName>
        <fullName evidence="3">Uncharacterized protein</fullName>
    </submittedName>
</protein>
<organism evidence="3 4">
    <name type="scientific">Circinella minor</name>
    <dbReference type="NCBI Taxonomy" id="1195481"/>
    <lineage>
        <taxon>Eukaryota</taxon>
        <taxon>Fungi</taxon>
        <taxon>Fungi incertae sedis</taxon>
        <taxon>Mucoromycota</taxon>
        <taxon>Mucoromycotina</taxon>
        <taxon>Mucoromycetes</taxon>
        <taxon>Mucorales</taxon>
        <taxon>Lichtheimiaceae</taxon>
        <taxon>Circinella</taxon>
    </lineage>
</organism>
<feature type="compositionally biased region" description="Polar residues" evidence="2">
    <location>
        <begin position="438"/>
        <end position="448"/>
    </location>
</feature>
<feature type="compositionally biased region" description="Polar residues" evidence="2">
    <location>
        <begin position="1"/>
        <end position="11"/>
    </location>
</feature>
<feature type="region of interest" description="Disordered" evidence="2">
    <location>
        <begin position="465"/>
        <end position="527"/>
    </location>
</feature>
<feature type="compositionally biased region" description="Gly residues" evidence="2">
    <location>
        <begin position="353"/>
        <end position="364"/>
    </location>
</feature>
<evidence type="ECO:0000313" key="3">
    <source>
        <dbReference type="EMBL" id="KAG2222613.1"/>
    </source>
</evidence>
<dbReference type="AlphaFoldDB" id="A0A8H7S6Y6"/>
<feature type="compositionally biased region" description="Low complexity" evidence="2">
    <location>
        <begin position="144"/>
        <end position="155"/>
    </location>
</feature>
<accession>A0A8H7S6Y6</accession>
<name>A0A8H7S6Y6_9FUNG</name>
<keyword evidence="1" id="KW-0175">Coiled coil</keyword>
<dbReference type="EMBL" id="JAEPRB010000079">
    <property type="protein sequence ID" value="KAG2222613.1"/>
    <property type="molecule type" value="Genomic_DNA"/>
</dbReference>
<evidence type="ECO:0000256" key="2">
    <source>
        <dbReference type="SAM" id="MobiDB-lite"/>
    </source>
</evidence>
<evidence type="ECO:0000313" key="4">
    <source>
        <dbReference type="Proteomes" id="UP000646827"/>
    </source>
</evidence>
<feature type="compositionally biased region" description="Low complexity" evidence="2">
    <location>
        <begin position="336"/>
        <end position="352"/>
    </location>
</feature>
<sequence length="571" mass="62580">MTNNNPVPTNWSDDDKEHNNSTYMNQQTRIAEQQQNRENNSNNINLEFPLVLPVGANSETISTDIHHQGILSPLHVLSPESSSFTSAASNYLSAENTPVPSMLYPSITPTTRQHYPYQLPNYVDPMNTFQVQAPIQQYNQQSFLSPVDQSPSSSSHENDIPRGSPRRRLSYDETLILWRDRNNNTIGGTTTAVGTSPSTIRSSIRRRETLISSRNRNVSIQRPSSVDASSQRQHYQRQSQQASSSTSSSRTVISSPTTTIDSNLLPLISSSITTTNRNTILLSQRRPQSETIITPHDFATSVSLTQQQNVHDIENNNASGTPGELNPIITTTTTTTPLTTTRTTSTAAAPTTPGGGGGGGGGGSVTHAPEDAQLLREYEDELQYLRDQWTSVCIALSSLRNMYLAVAASSSSPTSFVDLPTTTKKSSDPPQSSSSAATNTQQKPQQHFTDFPIPSSVTVTSFVGTTAPLNSNNYTTSSSSLLSRSTKQINNTSEKSSKGGKRGKGRRSDNGNEQQQIESPRGLHPDVEHEMLVGYDDAMLQLRQLQFRVEALEMEIRRLRGEPAVVQEENN</sequence>
<feature type="compositionally biased region" description="Polar residues" evidence="2">
    <location>
        <begin position="215"/>
        <end position="228"/>
    </location>
</feature>
<gene>
    <name evidence="3" type="ORF">INT45_008732</name>
</gene>
<feature type="region of interest" description="Disordered" evidence="2">
    <location>
        <begin position="336"/>
        <end position="368"/>
    </location>
</feature>
<dbReference type="Proteomes" id="UP000646827">
    <property type="component" value="Unassembled WGS sequence"/>
</dbReference>
<evidence type="ECO:0000256" key="1">
    <source>
        <dbReference type="SAM" id="Coils"/>
    </source>
</evidence>
<dbReference type="OrthoDB" id="2290890at2759"/>
<feature type="region of interest" description="Disordered" evidence="2">
    <location>
        <begin position="183"/>
        <end position="257"/>
    </location>
</feature>
<feature type="compositionally biased region" description="Low complexity" evidence="2">
    <location>
        <begin position="229"/>
        <end position="257"/>
    </location>
</feature>
<feature type="compositionally biased region" description="Polar residues" evidence="2">
    <location>
        <begin position="183"/>
        <end position="194"/>
    </location>
</feature>
<reference evidence="3 4" key="1">
    <citation type="submission" date="2020-12" db="EMBL/GenBank/DDBJ databases">
        <title>Metabolic potential, ecology and presence of endohyphal bacteria is reflected in genomic diversity of Mucoromycotina.</title>
        <authorList>
            <person name="Muszewska A."/>
            <person name="Okrasinska A."/>
            <person name="Steczkiewicz K."/>
            <person name="Drgas O."/>
            <person name="Orlowska M."/>
            <person name="Perlinska-Lenart U."/>
            <person name="Aleksandrzak-Piekarczyk T."/>
            <person name="Szatraj K."/>
            <person name="Zielenkiewicz U."/>
            <person name="Pilsyk S."/>
            <person name="Malc E."/>
            <person name="Mieczkowski P."/>
            <person name="Kruszewska J.S."/>
            <person name="Biernat P."/>
            <person name="Pawlowska J."/>
        </authorList>
    </citation>
    <scope>NUCLEOTIDE SEQUENCE [LARGE SCALE GENOMIC DNA]</scope>
    <source>
        <strain evidence="3 4">CBS 142.35</strain>
    </source>
</reference>
<feature type="region of interest" description="Disordered" evidence="2">
    <location>
        <begin position="144"/>
        <end position="168"/>
    </location>
</feature>